<dbReference type="GO" id="GO:0005829">
    <property type="term" value="C:cytosol"/>
    <property type="evidence" value="ECO:0007669"/>
    <property type="project" value="TreeGrafter"/>
</dbReference>
<feature type="compositionally biased region" description="Basic and acidic residues" evidence="1">
    <location>
        <begin position="7"/>
        <end position="24"/>
    </location>
</feature>
<dbReference type="PANTHER" id="PTHR30419:SF8">
    <property type="entry name" value="NITROGEN ASSIMILATION TRANSCRIPTIONAL ACTIVATOR-RELATED"/>
    <property type="match status" value="1"/>
</dbReference>
<dbReference type="Pfam" id="PF03466">
    <property type="entry name" value="LysR_substrate"/>
    <property type="match status" value="1"/>
</dbReference>
<dbReference type="InterPro" id="IPR005119">
    <property type="entry name" value="LysR_subst-bd"/>
</dbReference>
<dbReference type="AlphaFoldDB" id="A0A4U0Z2K5"/>
<dbReference type="SUPFAM" id="SSF53850">
    <property type="entry name" value="Periplasmic binding protein-like II"/>
    <property type="match status" value="1"/>
</dbReference>
<feature type="domain" description="LysR substrate-binding" evidence="2">
    <location>
        <begin position="77"/>
        <end position="267"/>
    </location>
</feature>
<dbReference type="InterPro" id="IPR050950">
    <property type="entry name" value="HTH-type_LysR_regulators"/>
</dbReference>
<evidence type="ECO:0000313" key="4">
    <source>
        <dbReference type="Proteomes" id="UP000306340"/>
    </source>
</evidence>
<evidence type="ECO:0000313" key="3">
    <source>
        <dbReference type="EMBL" id="TKA97366.1"/>
    </source>
</evidence>
<feature type="region of interest" description="Disordered" evidence="1">
    <location>
        <begin position="1"/>
        <end position="24"/>
    </location>
</feature>
<dbReference type="GO" id="GO:0006355">
    <property type="term" value="P:regulation of DNA-templated transcription"/>
    <property type="evidence" value="ECO:0007669"/>
    <property type="project" value="TreeGrafter"/>
</dbReference>
<gene>
    <name evidence="3" type="ORF">FAZ78_06520</name>
</gene>
<proteinExistence type="predicted"/>
<protein>
    <recommendedName>
        <fullName evidence="2">LysR substrate-binding domain-containing protein</fullName>
    </recommendedName>
</protein>
<name>A0A4U0Z2K5_9RHOB</name>
<dbReference type="Gene3D" id="3.40.190.10">
    <property type="entry name" value="Periplasmic binding protein-like II"/>
    <property type="match status" value="2"/>
</dbReference>
<sequence length="286" mass="30503">MADGDAEDRAEAKADDRAHDEPPDQFRHVILPVDPCASCRSGPTTKPRSGSLAGTCVFRRLSVPTRALLLQPCRPGAGGTIRVGVLPTVATRFFPLVVLRFRTLRPDVRLAVETGPHFYLMRLLREGDIDLMVGRLPGASEIAGLTFDHLYEEEVVLVARAGHPLAGRAAAEVLGHAPLILPPETALIRRQVDDYLASVGFAGQSPAVETASLALGRGICLASDAVWFISRGVVAEELERGVLTVFPLGARFLSGAVGLTRRQVASPAGLATLEEVARQIGQGWAP</sequence>
<dbReference type="PANTHER" id="PTHR30419">
    <property type="entry name" value="HTH-TYPE TRANSCRIPTIONAL REGULATOR YBHD"/>
    <property type="match status" value="1"/>
</dbReference>
<evidence type="ECO:0000259" key="2">
    <source>
        <dbReference type="Pfam" id="PF03466"/>
    </source>
</evidence>
<evidence type="ECO:0000256" key="1">
    <source>
        <dbReference type="SAM" id="MobiDB-lite"/>
    </source>
</evidence>
<accession>A0A4U0Z2K5</accession>
<comment type="caution">
    <text evidence="3">The sequence shown here is derived from an EMBL/GenBank/DDBJ whole genome shotgun (WGS) entry which is preliminary data.</text>
</comment>
<dbReference type="EMBL" id="SWAU01000042">
    <property type="protein sequence ID" value="TKA97366.1"/>
    <property type="molecule type" value="Genomic_DNA"/>
</dbReference>
<reference evidence="3 4" key="1">
    <citation type="submission" date="2019-04" db="EMBL/GenBank/DDBJ databases">
        <title>Crypto-aerobic microbial life in anoxic (sulfidic) marine sediments.</title>
        <authorList>
            <person name="Bhattacharya S."/>
            <person name="Roy C."/>
            <person name="Mondal N."/>
            <person name="Sarkar J."/>
            <person name="Mandal S."/>
            <person name="Rameez M.J."/>
            <person name="Ghosh W."/>
        </authorList>
    </citation>
    <scope>NUCLEOTIDE SEQUENCE [LARGE SCALE GENOMIC DNA]</scope>
    <source>
        <strain evidence="3 4">SBBC</strain>
    </source>
</reference>
<dbReference type="Proteomes" id="UP000306340">
    <property type="component" value="Unassembled WGS sequence"/>
</dbReference>
<organism evidence="3 4">
    <name type="scientific">Cereibacter changlensis</name>
    <dbReference type="NCBI Taxonomy" id="402884"/>
    <lineage>
        <taxon>Bacteria</taxon>
        <taxon>Pseudomonadati</taxon>
        <taxon>Pseudomonadota</taxon>
        <taxon>Alphaproteobacteria</taxon>
        <taxon>Rhodobacterales</taxon>
        <taxon>Paracoccaceae</taxon>
        <taxon>Cereibacter</taxon>
    </lineage>
</organism>